<evidence type="ECO:0000313" key="3">
    <source>
        <dbReference type="Proteomes" id="UP000694725"/>
    </source>
</evidence>
<feature type="compositionally biased region" description="Basic residues" evidence="1">
    <location>
        <begin position="15"/>
        <end position="24"/>
    </location>
</feature>
<dbReference type="Ensembl" id="ENSSSCT00065028044.1">
    <property type="protein sequence ID" value="ENSSSCP00065011494.1"/>
    <property type="gene ID" value="ENSSSCG00065021077.1"/>
</dbReference>
<accession>A0A8D1Y158</accession>
<name>A0A8D1Y158_PIG</name>
<reference evidence="2" key="1">
    <citation type="submission" date="2025-08" db="UniProtKB">
        <authorList>
            <consortium name="Ensembl"/>
        </authorList>
    </citation>
    <scope>IDENTIFICATION</scope>
</reference>
<proteinExistence type="predicted"/>
<dbReference type="Proteomes" id="UP000694725">
    <property type="component" value="Unplaced"/>
</dbReference>
<feature type="region of interest" description="Disordered" evidence="1">
    <location>
        <begin position="1"/>
        <end position="36"/>
    </location>
</feature>
<evidence type="ECO:0000313" key="2">
    <source>
        <dbReference type="Ensembl" id="ENSSSCP00065011494.1"/>
    </source>
</evidence>
<protein>
    <submittedName>
        <fullName evidence="2">Uncharacterized protein</fullName>
    </submittedName>
</protein>
<evidence type="ECO:0000256" key="1">
    <source>
        <dbReference type="SAM" id="MobiDB-lite"/>
    </source>
</evidence>
<organism evidence="2 3">
    <name type="scientific">Sus scrofa</name>
    <name type="common">Pig</name>
    <dbReference type="NCBI Taxonomy" id="9823"/>
    <lineage>
        <taxon>Eukaryota</taxon>
        <taxon>Metazoa</taxon>
        <taxon>Chordata</taxon>
        <taxon>Craniata</taxon>
        <taxon>Vertebrata</taxon>
        <taxon>Euteleostomi</taxon>
        <taxon>Mammalia</taxon>
        <taxon>Eutheria</taxon>
        <taxon>Laurasiatheria</taxon>
        <taxon>Artiodactyla</taxon>
        <taxon>Suina</taxon>
        <taxon>Suidae</taxon>
        <taxon>Sus</taxon>
    </lineage>
</organism>
<feature type="compositionally biased region" description="Gly residues" evidence="1">
    <location>
        <begin position="1"/>
        <end position="12"/>
    </location>
</feature>
<dbReference type="AlphaFoldDB" id="A0A8D1Y158"/>
<sequence>PRSPGDGGGGGAARWRVRAPRRGGGRGARAGGGGRRADGFLLSLGADLSLLQEDLQEDADGSGVDDYSSESDVIIVPSALDFVSQDEMLTPLGRLDKYAASENVFNRYVHLLFSKVQVEGWLLVGQFQ</sequence>
<feature type="compositionally biased region" description="Gly residues" evidence="1">
    <location>
        <begin position="25"/>
        <end position="34"/>
    </location>
</feature>